<accession>A0A0E9SEC1</accession>
<protein>
    <submittedName>
        <fullName evidence="1">Uncharacterized protein</fullName>
    </submittedName>
</protein>
<organism evidence="1">
    <name type="scientific">Anguilla anguilla</name>
    <name type="common">European freshwater eel</name>
    <name type="synonym">Muraena anguilla</name>
    <dbReference type="NCBI Taxonomy" id="7936"/>
    <lineage>
        <taxon>Eukaryota</taxon>
        <taxon>Metazoa</taxon>
        <taxon>Chordata</taxon>
        <taxon>Craniata</taxon>
        <taxon>Vertebrata</taxon>
        <taxon>Euteleostomi</taxon>
        <taxon>Actinopterygii</taxon>
        <taxon>Neopterygii</taxon>
        <taxon>Teleostei</taxon>
        <taxon>Anguilliformes</taxon>
        <taxon>Anguillidae</taxon>
        <taxon>Anguilla</taxon>
    </lineage>
</organism>
<reference evidence="1" key="1">
    <citation type="submission" date="2014-11" db="EMBL/GenBank/DDBJ databases">
        <authorList>
            <person name="Amaro Gonzalez C."/>
        </authorList>
    </citation>
    <scope>NUCLEOTIDE SEQUENCE</scope>
</reference>
<proteinExistence type="predicted"/>
<name>A0A0E9SEC1_ANGAN</name>
<evidence type="ECO:0000313" key="1">
    <source>
        <dbReference type="EMBL" id="JAH39030.1"/>
    </source>
</evidence>
<sequence>METFTWASEDVHGAPFEDVMGILLLISR</sequence>
<dbReference type="AlphaFoldDB" id="A0A0E9SEC1"/>
<reference evidence="1" key="2">
    <citation type="journal article" date="2015" name="Fish Shellfish Immunol.">
        <title>Early steps in the European eel (Anguilla anguilla)-Vibrio vulnificus interaction in the gills: Role of the RtxA13 toxin.</title>
        <authorList>
            <person name="Callol A."/>
            <person name="Pajuelo D."/>
            <person name="Ebbesson L."/>
            <person name="Teles M."/>
            <person name="MacKenzie S."/>
            <person name="Amaro C."/>
        </authorList>
    </citation>
    <scope>NUCLEOTIDE SEQUENCE</scope>
</reference>
<dbReference type="EMBL" id="GBXM01069547">
    <property type="protein sequence ID" value="JAH39030.1"/>
    <property type="molecule type" value="Transcribed_RNA"/>
</dbReference>